<dbReference type="InterPro" id="IPR043725">
    <property type="entry name" value="DUF5667"/>
</dbReference>
<dbReference type="AlphaFoldDB" id="A0A420ZDN8"/>
<keyword evidence="1" id="KW-0812">Transmembrane</keyword>
<feature type="transmembrane region" description="Helical" evidence="1">
    <location>
        <begin position="72"/>
        <end position="92"/>
    </location>
</feature>
<reference evidence="3 4" key="1">
    <citation type="submission" date="2018-06" db="EMBL/GenBank/DDBJ databases">
        <title>Extensive metabolic versatility and redundancy in microbially diverse, dynamic hydrothermal sediments.</title>
        <authorList>
            <person name="Dombrowski N."/>
            <person name="Teske A."/>
            <person name="Baker B.J."/>
        </authorList>
    </citation>
    <scope>NUCLEOTIDE SEQUENCE [LARGE SCALE GENOMIC DNA]</scope>
    <source>
        <strain evidence="3">B79_G16</strain>
    </source>
</reference>
<name>A0A420ZDN8_UNCK3</name>
<keyword evidence="1" id="KW-1133">Transmembrane helix</keyword>
<protein>
    <recommendedName>
        <fullName evidence="2">DUF5667 domain-containing protein</fullName>
    </recommendedName>
</protein>
<proteinExistence type="predicted"/>
<evidence type="ECO:0000313" key="3">
    <source>
        <dbReference type="EMBL" id="RLC37722.1"/>
    </source>
</evidence>
<keyword evidence="1" id="KW-0472">Membrane</keyword>
<accession>A0A420ZDN8</accession>
<evidence type="ECO:0000256" key="1">
    <source>
        <dbReference type="SAM" id="Phobius"/>
    </source>
</evidence>
<dbReference type="Proteomes" id="UP000281261">
    <property type="component" value="Unassembled WGS sequence"/>
</dbReference>
<organism evidence="3 4">
    <name type="scientific">candidate division Kazan bacterium</name>
    <dbReference type="NCBI Taxonomy" id="2202143"/>
    <lineage>
        <taxon>Bacteria</taxon>
        <taxon>Bacteria division Kazan-3B-28</taxon>
    </lineage>
</organism>
<sequence>MKTSELENLEKNLSILGKNAHLNIAQRQRIRDRLFRQIGQLDIMDAVQTDTDTSELVVPLNRLKQIFQPRRTMISLPATLGIVALVFVATLATSVAAKDALPGSFWYPARKAFDSVKVVITPSSQKADVLLSIASERIGDIAEAPNLDAALRESRKAIVSAQTAVAALSEADEETSAELLNKLKAIIDSQKTILATIVKENIDDEAIQQSVIAVREELDELLPETTTPAEKAEDSAEEAVPTEGYVSFSGTMGSYTAKPTIMVGDTRYFLAGSDISLIQFMGIGDATAFGYLEGDTITLSKLLIGGKVVFEASHNSLNQSADGGASAL</sequence>
<evidence type="ECO:0000313" key="4">
    <source>
        <dbReference type="Proteomes" id="UP000281261"/>
    </source>
</evidence>
<feature type="domain" description="DUF5667" evidence="2">
    <location>
        <begin position="100"/>
        <end position="186"/>
    </location>
</feature>
<evidence type="ECO:0000259" key="2">
    <source>
        <dbReference type="Pfam" id="PF18915"/>
    </source>
</evidence>
<comment type="caution">
    <text evidence="3">The sequence shown here is derived from an EMBL/GenBank/DDBJ whole genome shotgun (WGS) entry which is preliminary data.</text>
</comment>
<gene>
    <name evidence="3" type="ORF">DRH29_01380</name>
</gene>
<dbReference type="Pfam" id="PF18915">
    <property type="entry name" value="DUF5667"/>
    <property type="match status" value="1"/>
</dbReference>
<dbReference type="EMBL" id="QMNG01000002">
    <property type="protein sequence ID" value="RLC37722.1"/>
    <property type="molecule type" value="Genomic_DNA"/>
</dbReference>